<dbReference type="Pfam" id="PF01475">
    <property type="entry name" value="FUR"/>
    <property type="match status" value="1"/>
</dbReference>
<sequence length="157" mass="18473">MLHHVYQLGETLQTYGYKLTVQRQTVLDAMLKNTDKHLSAEEIFEKVKEINPHIGMATVYRTIQLFEKIGIIHQIFLNDGMMRYHMVNPDEKHEHHHLICEICGDVIDVKEDMLETFEEKLLLKKGFIVTNHRVKVFGICKTCAKKLEDEKKHNEED</sequence>
<evidence type="ECO:0000256" key="9">
    <source>
        <dbReference type="PIRSR" id="PIRSR602481-2"/>
    </source>
</evidence>
<keyword evidence="2" id="KW-0678">Repressor</keyword>
<keyword evidence="5" id="KW-0805">Transcription regulation</keyword>
<reference evidence="10" key="1">
    <citation type="submission" date="2020-07" db="EMBL/GenBank/DDBJ databases">
        <title>Vallitalea pronyensis genome.</title>
        <authorList>
            <person name="Postec A."/>
        </authorList>
    </citation>
    <scope>NUCLEOTIDE SEQUENCE</scope>
    <source>
        <strain evidence="10">FatNI3</strain>
    </source>
</reference>
<dbReference type="Proteomes" id="UP000683246">
    <property type="component" value="Chromosome"/>
</dbReference>
<accession>A0A8J8MLV7</accession>
<dbReference type="SUPFAM" id="SSF46785">
    <property type="entry name" value="Winged helix' DNA-binding domain"/>
    <property type="match status" value="1"/>
</dbReference>
<dbReference type="InterPro" id="IPR043135">
    <property type="entry name" value="Fur_C"/>
</dbReference>
<dbReference type="CDD" id="cd07153">
    <property type="entry name" value="Fur_like"/>
    <property type="match status" value="1"/>
</dbReference>
<evidence type="ECO:0000313" key="11">
    <source>
        <dbReference type="Proteomes" id="UP000683246"/>
    </source>
</evidence>
<organism evidence="10 11">
    <name type="scientific">Vallitalea pronyensis</name>
    <dbReference type="NCBI Taxonomy" id="1348613"/>
    <lineage>
        <taxon>Bacteria</taxon>
        <taxon>Bacillati</taxon>
        <taxon>Bacillota</taxon>
        <taxon>Clostridia</taxon>
        <taxon>Lachnospirales</taxon>
        <taxon>Vallitaleaceae</taxon>
        <taxon>Vallitalea</taxon>
    </lineage>
</organism>
<evidence type="ECO:0000256" key="8">
    <source>
        <dbReference type="PIRSR" id="PIRSR602481-1"/>
    </source>
</evidence>
<comment type="cofactor">
    <cofactor evidence="8">
        <name>Zn(2+)</name>
        <dbReference type="ChEBI" id="CHEBI:29105"/>
    </cofactor>
    <text evidence="8">Binds 1 zinc ion per subunit.</text>
</comment>
<feature type="binding site" evidence="8">
    <location>
        <position position="140"/>
    </location>
    <ligand>
        <name>Zn(2+)</name>
        <dbReference type="ChEBI" id="CHEBI:29105"/>
    </ligand>
</feature>
<dbReference type="AlphaFoldDB" id="A0A8J8MLV7"/>
<dbReference type="GO" id="GO:0008270">
    <property type="term" value="F:zinc ion binding"/>
    <property type="evidence" value="ECO:0007669"/>
    <property type="project" value="TreeGrafter"/>
</dbReference>
<dbReference type="GO" id="GO:0045892">
    <property type="term" value="P:negative regulation of DNA-templated transcription"/>
    <property type="evidence" value="ECO:0007669"/>
    <property type="project" value="TreeGrafter"/>
</dbReference>
<dbReference type="InterPro" id="IPR002481">
    <property type="entry name" value="FUR"/>
</dbReference>
<comment type="cofactor">
    <cofactor evidence="9">
        <name>Mn(2+)</name>
        <dbReference type="ChEBI" id="CHEBI:29035"/>
    </cofactor>
    <cofactor evidence="9">
        <name>Fe(2+)</name>
        <dbReference type="ChEBI" id="CHEBI:29033"/>
    </cofactor>
    <text evidence="9">Binds 1 Mn(2+) or Fe(2+) ion per subunit.</text>
</comment>
<evidence type="ECO:0000256" key="3">
    <source>
        <dbReference type="ARBA" id="ARBA00022723"/>
    </source>
</evidence>
<dbReference type="PANTHER" id="PTHR33202">
    <property type="entry name" value="ZINC UPTAKE REGULATION PROTEIN"/>
    <property type="match status" value="1"/>
</dbReference>
<evidence type="ECO:0000256" key="4">
    <source>
        <dbReference type="ARBA" id="ARBA00022833"/>
    </source>
</evidence>
<dbReference type="EMBL" id="CP058649">
    <property type="protein sequence ID" value="QUI23911.1"/>
    <property type="molecule type" value="Genomic_DNA"/>
</dbReference>
<dbReference type="GO" id="GO:1900376">
    <property type="term" value="P:regulation of secondary metabolite biosynthetic process"/>
    <property type="evidence" value="ECO:0007669"/>
    <property type="project" value="TreeGrafter"/>
</dbReference>
<dbReference type="Gene3D" id="3.30.1490.190">
    <property type="match status" value="1"/>
</dbReference>
<protein>
    <submittedName>
        <fullName evidence="10">Transcriptional repressor</fullName>
    </submittedName>
</protein>
<evidence type="ECO:0000313" key="10">
    <source>
        <dbReference type="EMBL" id="QUI23911.1"/>
    </source>
</evidence>
<dbReference type="KEGG" id="vpy:HZI73_17150"/>
<feature type="binding site" evidence="8">
    <location>
        <position position="100"/>
    </location>
    <ligand>
        <name>Zn(2+)</name>
        <dbReference type="ChEBI" id="CHEBI:29105"/>
    </ligand>
</feature>
<gene>
    <name evidence="10" type="ORF">HZI73_17150</name>
</gene>
<feature type="binding site" evidence="9">
    <location>
        <position position="115"/>
    </location>
    <ligand>
        <name>Fe cation</name>
        <dbReference type="ChEBI" id="CHEBI:24875"/>
    </ligand>
</feature>
<dbReference type="GO" id="GO:0000976">
    <property type="term" value="F:transcription cis-regulatory region binding"/>
    <property type="evidence" value="ECO:0007669"/>
    <property type="project" value="TreeGrafter"/>
</dbReference>
<dbReference type="Gene3D" id="1.10.10.10">
    <property type="entry name" value="Winged helix-like DNA-binding domain superfamily/Winged helix DNA-binding domain"/>
    <property type="match status" value="1"/>
</dbReference>
<keyword evidence="9" id="KW-0408">Iron</keyword>
<dbReference type="FunFam" id="1.10.10.10:FF:000051">
    <property type="entry name" value="Fur family transcriptional regulator"/>
    <property type="match status" value="1"/>
</dbReference>
<evidence type="ECO:0000256" key="1">
    <source>
        <dbReference type="ARBA" id="ARBA00007957"/>
    </source>
</evidence>
<keyword evidence="11" id="KW-1185">Reference proteome</keyword>
<feature type="binding site" evidence="9">
    <location>
        <position position="132"/>
    </location>
    <ligand>
        <name>Fe cation</name>
        <dbReference type="ChEBI" id="CHEBI:24875"/>
    </ligand>
</feature>
<evidence type="ECO:0000256" key="7">
    <source>
        <dbReference type="ARBA" id="ARBA00023163"/>
    </source>
</evidence>
<feature type="binding site" evidence="8">
    <location>
        <position position="103"/>
    </location>
    <ligand>
        <name>Zn(2+)</name>
        <dbReference type="ChEBI" id="CHEBI:29105"/>
    </ligand>
</feature>
<feature type="binding site" evidence="8">
    <location>
        <position position="143"/>
    </location>
    <ligand>
        <name>Zn(2+)</name>
        <dbReference type="ChEBI" id="CHEBI:29105"/>
    </ligand>
</feature>
<evidence type="ECO:0000256" key="6">
    <source>
        <dbReference type="ARBA" id="ARBA00023125"/>
    </source>
</evidence>
<keyword evidence="4 8" id="KW-0862">Zinc</keyword>
<proteinExistence type="inferred from homology"/>
<evidence type="ECO:0000256" key="5">
    <source>
        <dbReference type="ARBA" id="ARBA00023015"/>
    </source>
</evidence>
<evidence type="ECO:0000256" key="2">
    <source>
        <dbReference type="ARBA" id="ARBA00022491"/>
    </source>
</evidence>
<dbReference type="GO" id="GO:0003700">
    <property type="term" value="F:DNA-binding transcription factor activity"/>
    <property type="evidence" value="ECO:0007669"/>
    <property type="project" value="InterPro"/>
</dbReference>
<keyword evidence="3 8" id="KW-0479">Metal-binding</keyword>
<dbReference type="RefSeq" id="WP_212694601.1">
    <property type="nucleotide sequence ID" value="NZ_CP058649.1"/>
</dbReference>
<keyword evidence="6" id="KW-0238">DNA-binding</keyword>
<dbReference type="PANTHER" id="PTHR33202:SF7">
    <property type="entry name" value="FERRIC UPTAKE REGULATION PROTEIN"/>
    <property type="match status" value="1"/>
</dbReference>
<dbReference type="InterPro" id="IPR036390">
    <property type="entry name" value="WH_DNA-bd_sf"/>
</dbReference>
<comment type="similarity">
    <text evidence="1">Belongs to the Fur family.</text>
</comment>
<keyword evidence="7" id="KW-0804">Transcription</keyword>
<dbReference type="InterPro" id="IPR036388">
    <property type="entry name" value="WH-like_DNA-bd_sf"/>
</dbReference>
<name>A0A8J8MLV7_9FIRM</name>